<comment type="caution">
    <text evidence="8">The sequence shown here is derived from an EMBL/GenBank/DDBJ whole genome shotgun (WGS) entry which is preliminary data.</text>
</comment>
<evidence type="ECO:0000256" key="5">
    <source>
        <dbReference type="RuleBase" id="RU003512"/>
    </source>
</evidence>
<evidence type="ECO:0000256" key="7">
    <source>
        <dbReference type="SAM" id="SignalP"/>
    </source>
</evidence>
<protein>
    <submittedName>
        <fullName evidence="8">Metal ABC transporter solute-binding protein, Zn/Mn family</fullName>
    </submittedName>
</protein>
<comment type="subcellular location">
    <subcellularLocation>
        <location evidence="1">Cell envelope</location>
    </subcellularLocation>
</comment>
<feature type="signal peptide" evidence="7">
    <location>
        <begin position="1"/>
        <end position="19"/>
    </location>
</feature>
<evidence type="ECO:0000256" key="3">
    <source>
        <dbReference type="ARBA" id="ARBA00022723"/>
    </source>
</evidence>
<evidence type="ECO:0000256" key="1">
    <source>
        <dbReference type="ARBA" id="ARBA00004196"/>
    </source>
</evidence>
<dbReference type="PRINTS" id="PR00690">
    <property type="entry name" value="ADHESNFAMILY"/>
</dbReference>
<dbReference type="EMBL" id="JBHLZU010000018">
    <property type="protein sequence ID" value="MFB9906144.1"/>
    <property type="molecule type" value="Genomic_DNA"/>
</dbReference>
<sequence length="321" mass="33481">MTIRSSRLTAALAGLTATALVLTGCGGGTPQSPATTATGKIKVVASTDVWGSVARSVGGEEVEVRALISGGGVDPHSYQVTPADSAAVKNAGLVLVNGGGYDDAIGKLVPQDKLLIEAAKLDEHLNETKPDNPAEKDEHGHSHGNGEHNEHVWYELDTVSKVADELAGRLGDLKPDARAKFTANADKFKNEVGALDKRVHAFGEANKGAKVIATEPVAANLISHAGLEDVTPEQFSKAVEEGNDPPAAAVAEMEKLITGKQAALLIYNPQTESGVTKQVKAKAAAAGLPVVELTETLPEGKNYQQWMSDQVDALAKALPKH</sequence>
<dbReference type="SUPFAM" id="SSF53807">
    <property type="entry name" value="Helical backbone' metal receptor"/>
    <property type="match status" value="1"/>
</dbReference>
<keyword evidence="2 5" id="KW-0813">Transport</keyword>
<dbReference type="PROSITE" id="PS51257">
    <property type="entry name" value="PROKAR_LIPOPROTEIN"/>
    <property type="match status" value="1"/>
</dbReference>
<dbReference type="InterPro" id="IPR006127">
    <property type="entry name" value="ZnuA-like"/>
</dbReference>
<evidence type="ECO:0000313" key="8">
    <source>
        <dbReference type="EMBL" id="MFB9906144.1"/>
    </source>
</evidence>
<feature type="region of interest" description="Disordered" evidence="6">
    <location>
        <begin position="124"/>
        <end position="148"/>
    </location>
</feature>
<keyword evidence="3" id="KW-0479">Metal-binding</keyword>
<evidence type="ECO:0000256" key="4">
    <source>
        <dbReference type="ARBA" id="ARBA00022729"/>
    </source>
</evidence>
<name>A0ABV5ZZ15_9PSEU</name>
<dbReference type="PANTHER" id="PTHR42953">
    <property type="entry name" value="HIGH-AFFINITY ZINC UPTAKE SYSTEM PROTEIN ZNUA-RELATED"/>
    <property type="match status" value="1"/>
</dbReference>
<comment type="similarity">
    <text evidence="5">Belongs to the bacterial solute-binding protein 9 family.</text>
</comment>
<evidence type="ECO:0000313" key="9">
    <source>
        <dbReference type="Proteomes" id="UP001589693"/>
    </source>
</evidence>
<organism evidence="8 9">
    <name type="scientific">Allokutzneria oryzae</name>
    <dbReference type="NCBI Taxonomy" id="1378989"/>
    <lineage>
        <taxon>Bacteria</taxon>
        <taxon>Bacillati</taxon>
        <taxon>Actinomycetota</taxon>
        <taxon>Actinomycetes</taxon>
        <taxon>Pseudonocardiales</taxon>
        <taxon>Pseudonocardiaceae</taxon>
        <taxon>Allokutzneria</taxon>
    </lineage>
</organism>
<dbReference type="Gene3D" id="3.40.50.1980">
    <property type="entry name" value="Nitrogenase molybdenum iron protein domain"/>
    <property type="match status" value="2"/>
</dbReference>
<evidence type="ECO:0000256" key="6">
    <source>
        <dbReference type="SAM" id="MobiDB-lite"/>
    </source>
</evidence>
<accession>A0ABV5ZZ15</accession>
<evidence type="ECO:0000256" key="2">
    <source>
        <dbReference type="ARBA" id="ARBA00022448"/>
    </source>
</evidence>
<gene>
    <name evidence="8" type="ORF">ACFFQA_19580</name>
</gene>
<dbReference type="InterPro" id="IPR006128">
    <property type="entry name" value="Lipoprotein_PsaA-like"/>
</dbReference>
<reference evidence="8 9" key="1">
    <citation type="submission" date="2024-09" db="EMBL/GenBank/DDBJ databases">
        <authorList>
            <person name="Sun Q."/>
            <person name="Mori K."/>
        </authorList>
    </citation>
    <scope>NUCLEOTIDE SEQUENCE [LARGE SCALE GENOMIC DNA]</scope>
    <source>
        <strain evidence="8 9">TBRC 7907</strain>
    </source>
</reference>
<keyword evidence="9" id="KW-1185">Reference proteome</keyword>
<dbReference type="Proteomes" id="UP001589693">
    <property type="component" value="Unassembled WGS sequence"/>
</dbReference>
<dbReference type="Pfam" id="PF01297">
    <property type="entry name" value="ZnuA"/>
    <property type="match status" value="1"/>
</dbReference>
<dbReference type="InterPro" id="IPR050492">
    <property type="entry name" value="Bact_metal-bind_prot9"/>
</dbReference>
<feature type="chain" id="PRO_5046555268" evidence="7">
    <location>
        <begin position="20"/>
        <end position="321"/>
    </location>
</feature>
<proteinExistence type="inferred from homology"/>
<dbReference type="RefSeq" id="WP_377853970.1">
    <property type="nucleotide sequence ID" value="NZ_JBHLZU010000018.1"/>
</dbReference>
<dbReference type="PANTHER" id="PTHR42953:SF1">
    <property type="entry name" value="METAL-BINDING PROTEIN HI_0362-RELATED"/>
    <property type="match status" value="1"/>
</dbReference>
<keyword evidence="4 7" id="KW-0732">Signal</keyword>